<evidence type="ECO:0000256" key="3">
    <source>
        <dbReference type="ARBA" id="ARBA00022701"/>
    </source>
</evidence>
<keyword evidence="8" id="KW-0206">Cytoskeleton</keyword>
<dbReference type="PANTHER" id="PTHR47972">
    <property type="entry name" value="KINESIN-LIKE PROTEIN KLP-3"/>
    <property type="match status" value="1"/>
</dbReference>
<dbReference type="Proteomes" id="UP001208570">
    <property type="component" value="Unassembled WGS sequence"/>
</dbReference>
<dbReference type="GO" id="GO:0003777">
    <property type="term" value="F:microtubule motor activity"/>
    <property type="evidence" value="ECO:0007669"/>
    <property type="project" value="InterPro"/>
</dbReference>
<feature type="coiled-coil region" evidence="10">
    <location>
        <begin position="91"/>
        <end position="235"/>
    </location>
</feature>
<feature type="domain" description="Kinesin motor" evidence="12">
    <location>
        <begin position="256"/>
        <end position="595"/>
    </location>
</feature>
<name>A0AAD9MNI4_9ANNE</name>
<dbReference type="InterPro" id="IPR001752">
    <property type="entry name" value="Kinesin_motor_dom"/>
</dbReference>
<dbReference type="EMBL" id="JAODUP010001348">
    <property type="protein sequence ID" value="KAK2140452.1"/>
    <property type="molecule type" value="Genomic_DNA"/>
</dbReference>
<comment type="subcellular location">
    <subcellularLocation>
        <location evidence="1">Cytoplasm</location>
        <location evidence="1">Cytoskeleton</location>
    </subcellularLocation>
</comment>
<evidence type="ECO:0000259" key="12">
    <source>
        <dbReference type="PROSITE" id="PS50067"/>
    </source>
</evidence>
<dbReference type="SMART" id="SM00129">
    <property type="entry name" value="KISc"/>
    <property type="match status" value="1"/>
</dbReference>
<dbReference type="AlphaFoldDB" id="A0AAD9MNI4"/>
<dbReference type="PANTHER" id="PTHR47972:SF45">
    <property type="entry name" value="PROTEIN CLARET SEGREGATIONAL"/>
    <property type="match status" value="1"/>
</dbReference>
<feature type="non-terminal residue" evidence="13">
    <location>
        <position position="605"/>
    </location>
</feature>
<feature type="binding site" evidence="9">
    <location>
        <begin position="349"/>
        <end position="356"/>
    </location>
    <ligand>
        <name>ATP</name>
        <dbReference type="ChEBI" id="CHEBI:30616"/>
    </ligand>
</feature>
<keyword evidence="6 10" id="KW-0175">Coiled coil</keyword>
<evidence type="ECO:0000256" key="7">
    <source>
        <dbReference type="ARBA" id="ARBA00023175"/>
    </source>
</evidence>
<keyword evidence="7 9" id="KW-0505">Motor protein</keyword>
<sequence>QITTSKVKKINAGGFSLNERHTANVQKKPVRNTATSRAPPTTTKNVSSVNKNHVSKPTMKPATDNPAVKNPVTTASEPGKKRQPWDLKGKLKDLEVRNAALTRKLNMTKEQMASERDELLLMHDRKVKELEEKIRESRKELEENKRMMTQKAEELEMSISNLENEKASLTSDLLVTEQERTELKLTVDGLTSAKAEVSTELMSTKVMLEEAMREVKQLKALTAEQDNAIKEQNEKLIKNESERRLLHNTIQELKGNIRVFCRVRPLIGEELTAGSGEIGHIDFPDKAGDGKILELKKLGEISTSENSMYEFNFDRVFAPNCTQREVFEEISQLVQSALDGYHVCIFAYGQTGSGKTYTMEGPNNPDCDNEGMIPRAVNQVFASSENLKDKGWQYEMEVSFLEIYNETIRDLIGNGQDDVKHEIKMTSASSMEVTVTNLTSVKVSKRAQVYKLLAKAGEKRAVAETNCNLKSSRSHSLFQMKICGHNTVTQERCMGLLNLIDLAGSERLKASGSQGQRLKETQSINKSLSNLGNVIMALVNKDSYIPYRNSKLTHLLQHCLGGNSKVLMFVNVSPKEECFSETLNSLRFASMVNACNIGTATKRIK</sequence>
<dbReference type="GO" id="GO:0005524">
    <property type="term" value="F:ATP binding"/>
    <property type="evidence" value="ECO:0007669"/>
    <property type="project" value="UniProtKB-UniRule"/>
</dbReference>
<dbReference type="PRINTS" id="PR00380">
    <property type="entry name" value="KINESINHEAVY"/>
</dbReference>
<accession>A0AAD9MNI4</accession>
<dbReference type="InterPro" id="IPR027417">
    <property type="entry name" value="P-loop_NTPase"/>
</dbReference>
<dbReference type="InterPro" id="IPR027640">
    <property type="entry name" value="Kinesin-like_fam"/>
</dbReference>
<evidence type="ECO:0000256" key="8">
    <source>
        <dbReference type="ARBA" id="ARBA00023212"/>
    </source>
</evidence>
<feature type="compositionally biased region" description="Polar residues" evidence="11">
    <location>
        <begin position="32"/>
        <end position="52"/>
    </location>
</feature>
<protein>
    <recommendedName>
        <fullName evidence="12">Kinesin motor domain-containing protein</fullName>
    </recommendedName>
</protein>
<evidence type="ECO:0000256" key="1">
    <source>
        <dbReference type="ARBA" id="ARBA00004245"/>
    </source>
</evidence>
<evidence type="ECO:0000256" key="9">
    <source>
        <dbReference type="PROSITE-ProRule" id="PRU00283"/>
    </source>
</evidence>
<keyword evidence="2" id="KW-0963">Cytoplasm</keyword>
<dbReference type="GO" id="GO:0090307">
    <property type="term" value="P:mitotic spindle assembly"/>
    <property type="evidence" value="ECO:0007669"/>
    <property type="project" value="UniProtKB-ARBA"/>
</dbReference>
<comment type="caution">
    <text evidence="13">The sequence shown here is derived from an EMBL/GenBank/DDBJ whole genome shotgun (WGS) entry which is preliminary data.</text>
</comment>
<reference evidence="13" key="1">
    <citation type="journal article" date="2023" name="Mol. Biol. Evol.">
        <title>Third-Generation Sequencing Reveals the Adaptive Role of the Epigenome in Three Deep-Sea Polychaetes.</title>
        <authorList>
            <person name="Perez M."/>
            <person name="Aroh O."/>
            <person name="Sun Y."/>
            <person name="Lan Y."/>
            <person name="Juniper S.K."/>
            <person name="Young C.R."/>
            <person name="Angers B."/>
            <person name="Qian P.Y."/>
        </authorList>
    </citation>
    <scope>NUCLEOTIDE SEQUENCE</scope>
    <source>
        <strain evidence="13">P08H-3</strain>
    </source>
</reference>
<dbReference type="Gene3D" id="3.40.850.10">
    <property type="entry name" value="Kinesin motor domain"/>
    <property type="match status" value="1"/>
</dbReference>
<evidence type="ECO:0000256" key="10">
    <source>
        <dbReference type="SAM" id="Coils"/>
    </source>
</evidence>
<keyword evidence="14" id="KW-1185">Reference proteome</keyword>
<feature type="region of interest" description="Disordered" evidence="11">
    <location>
        <begin position="1"/>
        <end position="85"/>
    </location>
</feature>
<dbReference type="PROSITE" id="PS50067">
    <property type="entry name" value="KINESIN_MOTOR_2"/>
    <property type="match status" value="1"/>
</dbReference>
<keyword evidence="4 9" id="KW-0547">Nucleotide-binding</keyword>
<evidence type="ECO:0000256" key="11">
    <source>
        <dbReference type="SAM" id="MobiDB-lite"/>
    </source>
</evidence>
<evidence type="ECO:0000256" key="5">
    <source>
        <dbReference type="ARBA" id="ARBA00022840"/>
    </source>
</evidence>
<dbReference type="GO" id="GO:0008017">
    <property type="term" value="F:microtubule binding"/>
    <property type="evidence" value="ECO:0007669"/>
    <property type="project" value="InterPro"/>
</dbReference>
<dbReference type="FunFam" id="3.40.850.10:FF:000065">
    <property type="entry name" value="Kinesin-like protein"/>
    <property type="match status" value="1"/>
</dbReference>
<dbReference type="GO" id="GO:0007018">
    <property type="term" value="P:microtubule-based movement"/>
    <property type="evidence" value="ECO:0007669"/>
    <property type="project" value="InterPro"/>
</dbReference>
<dbReference type="GO" id="GO:0005874">
    <property type="term" value="C:microtubule"/>
    <property type="evidence" value="ECO:0007669"/>
    <property type="project" value="UniProtKB-KW"/>
</dbReference>
<evidence type="ECO:0000256" key="6">
    <source>
        <dbReference type="ARBA" id="ARBA00023054"/>
    </source>
</evidence>
<dbReference type="SUPFAM" id="SSF52540">
    <property type="entry name" value="P-loop containing nucleoside triphosphate hydrolases"/>
    <property type="match status" value="1"/>
</dbReference>
<dbReference type="InterPro" id="IPR036961">
    <property type="entry name" value="Kinesin_motor_dom_sf"/>
</dbReference>
<evidence type="ECO:0000256" key="4">
    <source>
        <dbReference type="ARBA" id="ARBA00022741"/>
    </source>
</evidence>
<keyword evidence="3" id="KW-0493">Microtubule</keyword>
<gene>
    <name evidence="13" type="ORF">LSH36_1348g00016</name>
</gene>
<proteinExistence type="inferred from homology"/>
<organism evidence="13 14">
    <name type="scientific">Paralvinella palmiformis</name>
    <dbReference type="NCBI Taxonomy" id="53620"/>
    <lineage>
        <taxon>Eukaryota</taxon>
        <taxon>Metazoa</taxon>
        <taxon>Spiralia</taxon>
        <taxon>Lophotrochozoa</taxon>
        <taxon>Annelida</taxon>
        <taxon>Polychaeta</taxon>
        <taxon>Sedentaria</taxon>
        <taxon>Canalipalpata</taxon>
        <taxon>Terebellida</taxon>
        <taxon>Terebelliformia</taxon>
        <taxon>Alvinellidae</taxon>
        <taxon>Paralvinella</taxon>
    </lineage>
</organism>
<evidence type="ECO:0000256" key="2">
    <source>
        <dbReference type="ARBA" id="ARBA00022490"/>
    </source>
</evidence>
<comment type="similarity">
    <text evidence="9">Belongs to the TRAFAC class myosin-kinesin ATPase superfamily. Kinesin family.</text>
</comment>
<evidence type="ECO:0000313" key="14">
    <source>
        <dbReference type="Proteomes" id="UP001208570"/>
    </source>
</evidence>
<dbReference type="CDD" id="cd01366">
    <property type="entry name" value="KISc_C_terminal"/>
    <property type="match status" value="1"/>
</dbReference>
<keyword evidence="5 9" id="KW-0067">ATP-binding</keyword>
<evidence type="ECO:0000313" key="13">
    <source>
        <dbReference type="EMBL" id="KAK2140452.1"/>
    </source>
</evidence>
<dbReference type="Pfam" id="PF00225">
    <property type="entry name" value="Kinesin"/>
    <property type="match status" value="1"/>
</dbReference>